<accession>A0A8B6GUX5</accession>
<feature type="transmembrane region" description="Helical" evidence="5">
    <location>
        <begin position="250"/>
        <end position="274"/>
    </location>
</feature>
<dbReference type="PROSITE" id="PS50262">
    <property type="entry name" value="G_PROTEIN_RECEP_F1_2"/>
    <property type="match status" value="1"/>
</dbReference>
<name>A0A8B6GUX5_MYTGA</name>
<evidence type="ECO:0000313" key="7">
    <source>
        <dbReference type="EMBL" id="VDI69767.1"/>
    </source>
</evidence>
<dbReference type="AlphaFoldDB" id="A0A8B6GUX5"/>
<gene>
    <name evidence="7" type="ORF">MGAL_10B017302</name>
</gene>
<organism evidence="7 8">
    <name type="scientific">Mytilus galloprovincialis</name>
    <name type="common">Mediterranean mussel</name>
    <dbReference type="NCBI Taxonomy" id="29158"/>
    <lineage>
        <taxon>Eukaryota</taxon>
        <taxon>Metazoa</taxon>
        <taxon>Spiralia</taxon>
        <taxon>Lophotrochozoa</taxon>
        <taxon>Mollusca</taxon>
        <taxon>Bivalvia</taxon>
        <taxon>Autobranchia</taxon>
        <taxon>Pteriomorphia</taxon>
        <taxon>Mytilida</taxon>
        <taxon>Mytiloidea</taxon>
        <taxon>Mytilidae</taxon>
        <taxon>Mytilinae</taxon>
        <taxon>Mytilus</taxon>
    </lineage>
</organism>
<proteinExistence type="predicted"/>
<evidence type="ECO:0000256" key="3">
    <source>
        <dbReference type="ARBA" id="ARBA00022989"/>
    </source>
</evidence>
<reference evidence="7" key="1">
    <citation type="submission" date="2018-11" db="EMBL/GenBank/DDBJ databases">
        <authorList>
            <person name="Alioto T."/>
            <person name="Alioto T."/>
        </authorList>
    </citation>
    <scope>NUCLEOTIDE SEQUENCE</scope>
</reference>
<feature type="transmembrane region" description="Helical" evidence="5">
    <location>
        <begin position="160"/>
        <end position="183"/>
    </location>
</feature>
<feature type="transmembrane region" description="Helical" evidence="5">
    <location>
        <begin position="85"/>
        <end position="104"/>
    </location>
</feature>
<dbReference type="InterPro" id="IPR017452">
    <property type="entry name" value="GPCR_Rhodpsn_7TM"/>
</dbReference>
<keyword evidence="4 5" id="KW-0472">Membrane</keyword>
<evidence type="ECO:0000256" key="4">
    <source>
        <dbReference type="ARBA" id="ARBA00023136"/>
    </source>
</evidence>
<keyword evidence="2 5" id="KW-0812">Transmembrane</keyword>
<feature type="transmembrane region" description="Helical" evidence="5">
    <location>
        <begin position="124"/>
        <end position="148"/>
    </location>
</feature>
<sequence>MERNTSRIIMEEGKNKTKMNTTFFNYNSSDIAVPFSVPRIIGISSSAVAICSIVFSIVIIVLLLRKNNDNFFKWKPFDRFTMYTVICDLLFYGALVAFIVHASIQKDTYNSSVSRLSCKVHGVLILEFGFCQLIFSVIMTVYVFNLISKSRHISLGRFDMKLICPSFGIPFVILVTAALFGQVVQNTTYCGLREERGFLTWHFIIYFLVILLSVVIIAVIYLTMWINVSRQTTIISTTLKQASAVNTKRLALRLSLYIVVNVIQFGGSVVEGLWISFGEPPLVVRYVHMFAGVAAGTLNGIVYLTVRRD</sequence>
<keyword evidence="8" id="KW-1185">Reference proteome</keyword>
<evidence type="ECO:0000256" key="1">
    <source>
        <dbReference type="ARBA" id="ARBA00004141"/>
    </source>
</evidence>
<dbReference type="OrthoDB" id="6109442at2759"/>
<dbReference type="EMBL" id="UYJE01009069">
    <property type="protein sequence ID" value="VDI69767.1"/>
    <property type="molecule type" value="Genomic_DNA"/>
</dbReference>
<comment type="subcellular location">
    <subcellularLocation>
        <location evidence="1">Membrane</location>
        <topology evidence="1">Multi-pass membrane protein</topology>
    </subcellularLocation>
</comment>
<dbReference type="GO" id="GO:0004930">
    <property type="term" value="F:G protein-coupled receptor activity"/>
    <property type="evidence" value="ECO:0007669"/>
    <property type="project" value="TreeGrafter"/>
</dbReference>
<keyword evidence="3 5" id="KW-1133">Transmembrane helix</keyword>
<evidence type="ECO:0000256" key="5">
    <source>
        <dbReference type="SAM" id="Phobius"/>
    </source>
</evidence>
<feature type="transmembrane region" description="Helical" evidence="5">
    <location>
        <begin position="40"/>
        <end position="64"/>
    </location>
</feature>
<dbReference type="GO" id="GO:0007189">
    <property type="term" value="P:adenylate cyclase-activating G protein-coupled receptor signaling pathway"/>
    <property type="evidence" value="ECO:0007669"/>
    <property type="project" value="TreeGrafter"/>
</dbReference>
<evidence type="ECO:0000256" key="2">
    <source>
        <dbReference type="ARBA" id="ARBA00022692"/>
    </source>
</evidence>
<evidence type="ECO:0000259" key="6">
    <source>
        <dbReference type="PROSITE" id="PS50262"/>
    </source>
</evidence>
<feature type="transmembrane region" description="Helical" evidence="5">
    <location>
        <begin position="203"/>
        <end position="229"/>
    </location>
</feature>
<dbReference type="SUPFAM" id="SSF81321">
    <property type="entry name" value="Family A G protein-coupled receptor-like"/>
    <property type="match status" value="1"/>
</dbReference>
<dbReference type="PANTHER" id="PTHR23112:SF0">
    <property type="entry name" value="TRANSMEMBRANE PROTEIN 116"/>
    <property type="match status" value="1"/>
</dbReference>
<feature type="domain" description="G-protein coupled receptors family 1 profile" evidence="6">
    <location>
        <begin position="55"/>
        <end position="303"/>
    </location>
</feature>
<dbReference type="GO" id="GO:0005886">
    <property type="term" value="C:plasma membrane"/>
    <property type="evidence" value="ECO:0007669"/>
    <property type="project" value="TreeGrafter"/>
</dbReference>
<evidence type="ECO:0000313" key="8">
    <source>
        <dbReference type="Proteomes" id="UP000596742"/>
    </source>
</evidence>
<comment type="caution">
    <text evidence="7">The sequence shown here is derived from an EMBL/GenBank/DDBJ whole genome shotgun (WGS) entry which is preliminary data.</text>
</comment>
<dbReference type="PANTHER" id="PTHR23112">
    <property type="entry name" value="G PROTEIN-COUPLED RECEPTOR 157-RELATED"/>
    <property type="match status" value="1"/>
</dbReference>
<dbReference type="Gene3D" id="1.20.1070.10">
    <property type="entry name" value="Rhodopsin 7-helix transmembrane proteins"/>
    <property type="match status" value="1"/>
</dbReference>
<feature type="transmembrane region" description="Helical" evidence="5">
    <location>
        <begin position="286"/>
        <end position="306"/>
    </location>
</feature>
<protein>
    <recommendedName>
        <fullName evidence="6">G-protein coupled receptors family 1 profile domain-containing protein</fullName>
    </recommendedName>
</protein>
<dbReference type="Proteomes" id="UP000596742">
    <property type="component" value="Unassembled WGS sequence"/>
</dbReference>